<evidence type="ECO:0000256" key="8">
    <source>
        <dbReference type="ARBA" id="ARBA00051897"/>
    </source>
</evidence>
<evidence type="ECO:0000256" key="9">
    <source>
        <dbReference type="PROSITE-ProRule" id="PRU00958"/>
    </source>
</evidence>
<dbReference type="Gene3D" id="3.40.50.150">
    <property type="entry name" value="Vaccinia Virus protein VP39"/>
    <property type="match status" value="1"/>
</dbReference>
<keyword evidence="2 9" id="KW-0489">Methyltransferase</keyword>
<protein>
    <recommendedName>
        <fullName evidence="7 9">tRNA (guanine(26)-N(2))-dimethyltransferase</fullName>
        <ecNumber evidence="7 9">2.1.1.216</ecNumber>
    </recommendedName>
</protein>
<keyword evidence="5 9" id="KW-0819">tRNA processing</keyword>
<feature type="region of interest" description="Disordered" evidence="10">
    <location>
        <begin position="575"/>
        <end position="602"/>
    </location>
</feature>
<dbReference type="InterPro" id="IPR029063">
    <property type="entry name" value="SAM-dependent_MTases_sf"/>
</dbReference>
<dbReference type="InterPro" id="IPR002905">
    <property type="entry name" value="Trm1"/>
</dbReference>
<evidence type="ECO:0000256" key="4">
    <source>
        <dbReference type="ARBA" id="ARBA00022691"/>
    </source>
</evidence>
<evidence type="ECO:0000256" key="2">
    <source>
        <dbReference type="ARBA" id="ARBA00022603"/>
    </source>
</evidence>
<evidence type="ECO:0000256" key="5">
    <source>
        <dbReference type="ARBA" id="ARBA00022694"/>
    </source>
</evidence>
<dbReference type="GO" id="GO:0047148">
    <property type="term" value="F:methylamine-glutamate N-methyltransferase activity"/>
    <property type="evidence" value="ECO:0007669"/>
    <property type="project" value="UniProtKB-EC"/>
</dbReference>
<reference evidence="11 12" key="1">
    <citation type="submission" date="2024-02" db="EMBL/GenBank/DDBJ databases">
        <title>A draft genome for the cacao thread blight pathogen Marasmius crinis-equi.</title>
        <authorList>
            <person name="Cohen S.P."/>
            <person name="Baruah I.K."/>
            <person name="Amoako-Attah I."/>
            <person name="Bukari Y."/>
            <person name="Meinhardt L.W."/>
            <person name="Bailey B.A."/>
        </authorList>
    </citation>
    <scope>NUCLEOTIDE SEQUENCE [LARGE SCALE GENOMIC DNA]</scope>
    <source>
        <strain evidence="11 12">GH-76</strain>
    </source>
</reference>
<accession>A0ABR3G1I9</accession>
<gene>
    <name evidence="11" type="primary">TRM1</name>
    <name evidence="11" type="ORF">V5O48_000289</name>
</gene>
<feature type="region of interest" description="Disordered" evidence="10">
    <location>
        <begin position="57"/>
        <end position="132"/>
    </location>
</feature>
<proteinExistence type="inferred from homology"/>
<feature type="region of interest" description="Disordered" evidence="10">
    <location>
        <begin position="199"/>
        <end position="219"/>
    </location>
</feature>
<keyword evidence="4 9" id="KW-0949">S-adenosyl-L-methionine</keyword>
<keyword evidence="1 9" id="KW-0820">tRNA-binding</keyword>
<keyword evidence="3 9" id="KW-0808">Transferase</keyword>
<feature type="compositionally biased region" description="Basic residues" evidence="10">
    <location>
        <begin position="593"/>
        <end position="602"/>
    </location>
</feature>
<dbReference type="GO" id="GO:0032259">
    <property type="term" value="P:methylation"/>
    <property type="evidence" value="ECO:0007669"/>
    <property type="project" value="UniProtKB-KW"/>
</dbReference>
<dbReference type="InterPro" id="IPR042296">
    <property type="entry name" value="tRNA_met_Trm1_C"/>
</dbReference>
<comment type="catalytic activity">
    <reaction evidence="8 9">
        <text>guanosine(26) in tRNA + 2 S-adenosyl-L-methionine = N(2)-dimethylguanosine(26) in tRNA + 2 S-adenosyl-L-homocysteine + 2 H(+)</text>
        <dbReference type="Rhea" id="RHEA:43140"/>
        <dbReference type="Rhea" id="RHEA-COMP:10359"/>
        <dbReference type="Rhea" id="RHEA-COMP:10360"/>
        <dbReference type="ChEBI" id="CHEBI:15378"/>
        <dbReference type="ChEBI" id="CHEBI:57856"/>
        <dbReference type="ChEBI" id="CHEBI:59789"/>
        <dbReference type="ChEBI" id="CHEBI:74269"/>
        <dbReference type="ChEBI" id="CHEBI:74513"/>
        <dbReference type="EC" id="2.1.1.216"/>
    </reaction>
</comment>
<sequence length="602" mass="66715">MSTESSISVPEGFKLYTENTSHILLSSNEAFLNPVQEFNRDLSVACINVWSEEINRSKQEKWNQAQEKKAGKAKKDEERARKRQKVQKETEPGSTDGVSVTAPEDVKESVGSQLATQPESIASEQKESEQPQCRPYNAVILEALSATGLRSIRYAKEIPLVKFVPVLPSMQTNTQSASRYVIANDLSSAATAAMKRNIESNGLAPETDSKDADSQKRKPLGKIRINEGDACALMYNHRQEHERVDVVDLDPYGTAAPFIDAAVQCVKDGGLLCVTCTDLSVLATNNYPEKCLSNYGGVPVKAEYCHEAALRLVLHTVSTSASRYGRYIEPLLSLSIDFYVRLFIRVNTSPIQVKRALTKTSTYYICTSCQAFYEQPLGRVIEKKSERTGDVNYIFKTQPGPTVEGKCPECESVLHIAGPMWSGPIHDTDFVSKVLEHTENKANQYGTASRMKGMLTVAKEELHTPFYFTPSKTAGFFHCTTPSLDETASALLHAGHKISRSHACPGSLKTTATRSELYDVFRSWVKAHPINTKKISERSPALRLLAKEPKSEANFKHHPDSVTASSHVKVVRYQENPAHWGPGTRAVAGTSKPSKRKRNEEE</sequence>
<dbReference type="EMBL" id="JBAHYK010000005">
    <property type="protein sequence ID" value="KAL0581707.1"/>
    <property type="molecule type" value="Genomic_DNA"/>
</dbReference>
<dbReference type="NCBIfam" id="TIGR00308">
    <property type="entry name" value="TRM1"/>
    <property type="match status" value="1"/>
</dbReference>
<evidence type="ECO:0000313" key="11">
    <source>
        <dbReference type="EMBL" id="KAL0581707.1"/>
    </source>
</evidence>
<dbReference type="PANTHER" id="PTHR10631">
    <property type="entry name" value="N 2 ,N 2 -DIMETHYLGUANOSINE TRNA METHYLTRANSFERASE"/>
    <property type="match status" value="1"/>
</dbReference>
<keyword evidence="6 9" id="KW-0694">RNA-binding</keyword>
<comment type="similarity">
    <text evidence="9">Belongs to the class I-like SAM-binding methyltransferase superfamily. Trm1 family.</text>
</comment>
<dbReference type="PROSITE" id="PS51626">
    <property type="entry name" value="SAM_MT_TRM1"/>
    <property type="match status" value="1"/>
</dbReference>
<feature type="compositionally biased region" description="Basic and acidic residues" evidence="10">
    <location>
        <begin position="57"/>
        <end position="91"/>
    </location>
</feature>
<dbReference type="Pfam" id="PF02005">
    <property type="entry name" value="TRM"/>
    <property type="match status" value="1"/>
</dbReference>
<evidence type="ECO:0000256" key="3">
    <source>
        <dbReference type="ARBA" id="ARBA00022679"/>
    </source>
</evidence>
<evidence type="ECO:0000256" key="1">
    <source>
        <dbReference type="ARBA" id="ARBA00022555"/>
    </source>
</evidence>
<organism evidence="11 12">
    <name type="scientific">Marasmius crinis-equi</name>
    <dbReference type="NCBI Taxonomy" id="585013"/>
    <lineage>
        <taxon>Eukaryota</taxon>
        <taxon>Fungi</taxon>
        <taxon>Dikarya</taxon>
        <taxon>Basidiomycota</taxon>
        <taxon>Agaricomycotina</taxon>
        <taxon>Agaricomycetes</taxon>
        <taxon>Agaricomycetidae</taxon>
        <taxon>Agaricales</taxon>
        <taxon>Marasmiineae</taxon>
        <taxon>Marasmiaceae</taxon>
        <taxon>Marasmius</taxon>
    </lineage>
</organism>
<keyword evidence="12" id="KW-1185">Reference proteome</keyword>
<dbReference type="Proteomes" id="UP001465976">
    <property type="component" value="Unassembled WGS sequence"/>
</dbReference>
<dbReference type="SUPFAM" id="SSF53335">
    <property type="entry name" value="S-adenosyl-L-methionine-dependent methyltransferases"/>
    <property type="match status" value="1"/>
</dbReference>
<name>A0ABR3G1I9_9AGAR</name>
<feature type="compositionally biased region" description="Polar residues" evidence="10">
    <location>
        <begin position="110"/>
        <end position="123"/>
    </location>
</feature>
<evidence type="ECO:0000256" key="6">
    <source>
        <dbReference type="ARBA" id="ARBA00022884"/>
    </source>
</evidence>
<evidence type="ECO:0000256" key="10">
    <source>
        <dbReference type="SAM" id="MobiDB-lite"/>
    </source>
</evidence>
<dbReference type="Gene3D" id="3.30.56.70">
    <property type="entry name" value="N2,N2-dimethylguanosine tRNA methyltransferase, C-terminal domain"/>
    <property type="match status" value="1"/>
</dbReference>
<evidence type="ECO:0000313" key="12">
    <source>
        <dbReference type="Proteomes" id="UP001465976"/>
    </source>
</evidence>
<feature type="compositionally biased region" description="Basic and acidic residues" evidence="10">
    <location>
        <begin position="207"/>
        <end position="216"/>
    </location>
</feature>
<dbReference type="PANTHER" id="PTHR10631:SF3">
    <property type="entry name" value="TRNA (GUANINE(26)-N(2))-DIMETHYLTRANSFERASE"/>
    <property type="match status" value="1"/>
</dbReference>
<evidence type="ECO:0000256" key="7">
    <source>
        <dbReference type="ARBA" id="ARBA00039099"/>
    </source>
</evidence>
<dbReference type="EC" id="2.1.1.216" evidence="7 9"/>
<comment type="caution">
    <text evidence="11">The sequence shown here is derived from an EMBL/GenBank/DDBJ whole genome shotgun (WGS) entry which is preliminary data.</text>
</comment>